<keyword evidence="2" id="KW-1185">Reference proteome</keyword>
<evidence type="ECO:0000313" key="2">
    <source>
        <dbReference type="Proteomes" id="UP000887564"/>
    </source>
</evidence>
<organism evidence="2 3">
    <name type="scientific">Parascaris equorum</name>
    <name type="common">Equine roundworm</name>
    <dbReference type="NCBI Taxonomy" id="6256"/>
    <lineage>
        <taxon>Eukaryota</taxon>
        <taxon>Metazoa</taxon>
        <taxon>Ecdysozoa</taxon>
        <taxon>Nematoda</taxon>
        <taxon>Chromadorea</taxon>
        <taxon>Rhabditida</taxon>
        <taxon>Spirurina</taxon>
        <taxon>Ascaridomorpha</taxon>
        <taxon>Ascaridoidea</taxon>
        <taxon>Ascarididae</taxon>
        <taxon>Parascaris</taxon>
    </lineage>
</organism>
<proteinExistence type="predicted"/>
<keyword evidence="1" id="KW-0175">Coiled coil</keyword>
<reference evidence="3" key="1">
    <citation type="submission" date="2022-11" db="UniProtKB">
        <authorList>
            <consortium name="WormBaseParasite"/>
        </authorList>
    </citation>
    <scope>IDENTIFICATION</scope>
</reference>
<name>A0A914R7E7_PAREQ</name>
<feature type="coiled-coil region" evidence="1">
    <location>
        <begin position="13"/>
        <end position="54"/>
    </location>
</feature>
<accession>A0A914R7E7</accession>
<sequence length="94" mass="10921">MQRKAGDSSLTVIDKHETLYRSIEERVADAEDGRRSAEVKLASAKELLRSQEEALKMRDEERRTMKSKIVAFELENRGKEAQIRHLNVRSFIMC</sequence>
<dbReference type="AlphaFoldDB" id="A0A914R7E7"/>
<dbReference type="WBParaSite" id="PEQ_0000256401-mRNA-1">
    <property type="protein sequence ID" value="PEQ_0000256401-mRNA-1"/>
    <property type="gene ID" value="PEQ_0000256401"/>
</dbReference>
<evidence type="ECO:0000256" key="1">
    <source>
        <dbReference type="SAM" id="Coils"/>
    </source>
</evidence>
<protein>
    <submittedName>
        <fullName evidence="3">Uncharacterized protein</fullName>
    </submittedName>
</protein>
<evidence type="ECO:0000313" key="3">
    <source>
        <dbReference type="WBParaSite" id="PEQ_0000256401-mRNA-1"/>
    </source>
</evidence>
<dbReference type="Proteomes" id="UP000887564">
    <property type="component" value="Unplaced"/>
</dbReference>